<proteinExistence type="predicted"/>
<dbReference type="eggNOG" id="KOG1929">
    <property type="taxonomic scope" value="Eukaryota"/>
</dbReference>
<feature type="domain" description="BRCT" evidence="3">
    <location>
        <begin position="81"/>
        <end position="175"/>
    </location>
</feature>
<feature type="region of interest" description="Disordered" evidence="2">
    <location>
        <begin position="980"/>
        <end position="1001"/>
    </location>
</feature>
<dbReference type="InterPro" id="IPR001357">
    <property type="entry name" value="BRCT_dom"/>
</dbReference>
<dbReference type="GO" id="GO:0006270">
    <property type="term" value="P:DNA replication initiation"/>
    <property type="evidence" value="ECO:0007669"/>
    <property type="project" value="TreeGrafter"/>
</dbReference>
<keyword evidence="5" id="KW-1185">Reference proteome</keyword>
<feature type="compositionally biased region" description="Polar residues" evidence="2">
    <location>
        <begin position="848"/>
        <end position="892"/>
    </location>
</feature>
<sequence length="1001" mass="109645">MAPHGSRKGHMSVKDKRIKLRPAPESQACTLTEEERSAQVQAAIRAREASRVDCLYGQEAATSFRKGKARALGEESEPEEEDRLPLHGVKISATGIQDDARTKLGEQVTALGGSMSSSLMTTTSILLVPSLGLQDESEENVLARQHLQVTLRDSDKFRTAVRRGILVLSIDWIDDLHQCWLQAEAIDLLESIKLHRVRPLETLKISITGFPKEPESTRNDYLRLLEEQGADTSSRLKLGVSHLVVYATPEIVKAHQETGELEPSSKLKVDWLPKLNGRIAANLAKTPDERGMVLVDDVLTAQRLLRTCRAVWSTWVEDSLAAGYALPEDAYDLSKKNTKLAERQVPLPIDLPAYLATHFRPRTSRASAPQLKRKQPDDDPSVVLADATIVDEGASTREKAIIRRSASATRVRLAPEDLSQLLGSSTSSKPAVLADSTQLHQTAKSVAMKVDSKPHATPSTHLGGVRNGQTIAATPRNPNLPSLMSTLAKPEAAPRPARQIFAGYRFQHCGLAGISCTRFVECVIEHGGTFVEEDDMATPDWIVVPFANPPESIDLSDTRVVSQYWVERCLYIGSISNPDAHHMSRAVRFALPIAGADLIHCTGSGLDELDRALLKRLGRLFGLHVTASIEPQTNLVIVPPMVSVLEEGRKVGYAREHGIEIAGFDRLIRLARASPSGLTEPPATTESVQVDALPPLHGCVITTSQRFEHQAESMRSIAQKLGGLFVRTMTDSVTHLIHCSTQTGMVLPEWQPLLDRGGFIVHPKWLEDSLAESTRKVERDYPQSYSVSRLIARAGSAPVLPCSAALAKRLTNSAQPASASAPSFAVPVPLKAQDDQSQSPDDRQRSPLSQIDQTSNADTGARRLSQSHTECQLRTPSRANQENEGVQLTADTSAPVTETVMANQIFSKIYENGLPTSASRKVDRRKVRPTSRPADPSAPTTGQRRRPFEISQVQPYNDAVNHETQEQSVVFGWGASSGSRARLQGVQEGVSEHSQRQTRQR</sequence>
<organism evidence="4 5">
    <name type="scientific">Mixia osmundae (strain CBS 9802 / IAM 14324 / JCM 22182 / KY 12970)</name>
    <dbReference type="NCBI Taxonomy" id="764103"/>
    <lineage>
        <taxon>Eukaryota</taxon>
        <taxon>Fungi</taxon>
        <taxon>Dikarya</taxon>
        <taxon>Basidiomycota</taxon>
        <taxon>Pucciniomycotina</taxon>
        <taxon>Mixiomycetes</taxon>
        <taxon>Mixiales</taxon>
        <taxon>Mixiaceae</taxon>
        <taxon>Mixia</taxon>
    </lineage>
</organism>
<dbReference type="PANTHER" id="PTHR13561:SF20">
    <property type="entry name" value="DNA TOPOISOMERASE 2-BINDING PROTEIN 1"/>
    <property type="match status" value="1"/>
</dbReference>
<dbReference type="EMBL" id="BABT02000220">
    <property type="protein sequence ID" value="GAA99497.1"/>
    <property type="molecule type" value="Genomic_DNA"/>
</dbReference>
<dbReference type="STRING" id="764103.G7E8M9"/>
<dbReference type="Proteomes" id="UP000009131">
    <property type="component" value="Unassembled WGS sequence"/>
</dbReference>
<evidence type="ECO:0000313" key="5">
    <source>
        <dbReference type="Proteomes" id="UP000009131"/>
    </source>
</evidence>
<feature type="compositionally biased region" description="Basic residues" evidence="2">
    <location>
        <begin position="1"/>
        <end position="20"/>
    </location>
</feature>
<reference evidence="4 5" key="1">
    <citation type="journal article" date="2011" name="J. Gen. Appl. Microbiol.">
        <title>Draft genome sequencing of the enigmatic basidiomycete Mixia osmundae.</title>
        <authorList>
            <person name="Nishida H."/>
            <person name="Nagatsuka Y."/>
            <person name="Sugiyama J."/>
        </authorList>
    </citation>
    <scope>NUCLEOTIDE SEQUENCE [LARGE SCALE GENOMIC DNA]</scope>
    <source>
        <strain evidence="5">CBS 9802 / IAM 14324 / JCM 22182 / KY 12970</strain>
    </source>
</reference>
<dbReference type="OMA" id="PWHRSIS"/>
<dbReference type="GO" id="GO:0033314">
    <property type="term" value="P:mitotic DNA replication checkpoint signaling"/>
    <property type="evidence" value="ECO:0007669"/>
    <property type="project" value="TreeGrafter"/>
</dbReference>
<name>G7E8M9_MIXOS</name>
<evidence type="ECO:0000256" key="2">
    <source>
        <dbReference type="SAM" id="MobiDB-lite"/>
    </source>
</evidence>
<keyword evidence="1" id="KW-0677">Repeat</keyword>
<dbReference type="HOGENOM" id="CLU_299583_0_0_1"/>
<feature type="region of interest" description="Disordered" evidence="2">
    <location>
        <begin position="917"/>
        <end position="948"/>
    </location>
</feature>
<dbReference type="PROSITE" id="PS50172">
    <property type="entry name" value="BRCT"/>
    <property type="match status" value="2"/>
</dbReference>
<accession>G7E8M9</accession>
<comment type="caution">
    <text evidence="4">The sequence shown here is derived from an EMBL/GenBank/DDBJ whole genome shotgun (WGS) entry which is preliminary data.</text>
</comment>
<dbReference type="InterPro" id="IPR036420">
    <property type="entry name" value="BRCT_dom_sf"/>
</dbReference>
<dbReference type="PANTHER" id="PTHR13561">
    <property type="entry name" value="DNA REPLICATION REGULATOR DPB11-RELATED"/>
    <property type="match status" value="1"/>
</dbReference>
<dbReference type="RefSeq" id="XP_014568726.1">
    <property type="nucleotide sequence ID" value="XM_014713240.1"/>
</dbReference>
<dbReference type="SUPFAM" id="SSF52113">
    <property type="entry name" value="BRCT domain"/>
    <property type="match status" value="4"/>
</dbReference>
<dbReference type="Gene3D" id="3.40.50.10190">
    <property type="entry name" value="BRCT domain"/>
    <property type="match status" value="4"/>
</dbReference>
<dbReference type="Pfam" id="PF00533">
    <property type="entry name" value="BRCT"/>
    <property type="match status" value="2"/>
</dbReference>
<evidence type="ECO:0000256" key="1">
    <source>
        <dbReference type="ARBA" id="ARBA00022737"/>
    </source>
</evidence>
<dbReference type="AlphaFoldDB" id="G7E8M9"/>
<gene>
    <name evidence="4" type="primary">Mo06197</name>
    <name evidence="4" type="ORF">E5Q_06197</name>
</gene>
<protein>
    <recommendedName>
        <fullName evidence="3">BRCT domain-containing protein</fullName>
    </recommendedName>
</protein>
<evidence type="ECO:0000313" key="4">
    <source>
        <dbReference type="EMBL" id="GAA99497.1"/>
    </source>
</evidence>
<dbReference type="InParanoid" id="G7E8M9"/>
<feature type="region of interest" description="Disordered" evidence="2">
    <location>
        <begin position="831"/>
        <end position="892"/>
    </location>
</feature>
<feature type="domain" description="BRCT" evidence="3">
    <location>
        <begin position="691"/>
        <end position="783"/>
    </location>
</feature>
<dbReference type="SMART" id="SM00292">
    <property type="entry name" value="BRCT"/>
    <property type="match status" value="3"/>
</dbReference>
<dbReference type="OrthoDB" id="251770at2759"/>
<feature type="region of interest" description="Disordered" evidence="2">
    <location>
        <begin position="1"/>
        <end position="34"/>
    </location>
</feature>
<evidence type="ECO:0000259" key="3">
    <source>
        <dbReference type="PROSITE" id="PS50172"/>
    </source>
</evidence>
<reference evidence="4 5" key="2">
    <citation type="journal article" date="2012" name="Open Biol.">
        <title>Characteristics of nucleosomes and linker DNA regions on the genome of the basidiomycete Mixia osmundae revealed by mono- and dinucleosome mapping.</title>
        <authorList>
            <person name="Nishida H."/>
            <person name="Kondo S."/>
            <person name="Matsumoto T."/>
            <person name="Suzuki Y."/>
            <person name="Yoshikawa H."/>
            <person name="Taylor T.D."/>
            <person name="Sugiyama J."/>
        </authorList>
    </citation>
    <scope>NUCLEOTIDE SEQUENCE [LARGE SCALE GENOMIC DNA]</scope>
    <source>
        <strain evidence="5">CBS 9802 / IAM 14324 / JCM 22182 / KY 12970</strain>
    </source>
</reference>
<dbReference type="GO" id="GO:0007095">
    <property type="term" value="P:mitotic G2 DNA damage checkpoint signaling"/>
    <property type="evidence" value="ECO:0007669"/>
    <property type="project" value="TreeGrafter"/>
</dbReference>